<dbReference type="EMBL" id="JAJITD010000005">
    <property type="protein sequence ID" value="MCC8393180.1"/>
    <property type="molecule type" value="Genomic_DNA"/>
</dbReference>
<dbReference type="InterPro" id="IPR036291">
    <property type="entry name" value="NAD(P)-bd_dom_sf"/>
</dbReference>
<dbReference type="Gene3D" id="3.50.50.60">
    <property type="entry name" value="FAD/NAD(P)-binding domain"/>
    <property type="match status" value="2"/>
</dbReference>
<dbReference type="Pfam" id="PF05199">
    <property type="entry name" value="GMC_oxred_C"/>
    <property type="match status" value="1"/>
</dbReference>
<dbReference type="RefSeq" id="WP_230509516.1">
    <property type="nucleotide sequence ID" value="NZ_JAJITD010000005.1"/>
</dbReference>
<dbReference type="InterPro" id="IPR051473">
    <property type="entry name" value="P2Ox-like"/>
</dbReference>
<comment type="similarity">
    <text evidence="2">Belongs to the GMC oxidoreductase family.</text>
</comment>
<dbReference type="SUPFAM" id="SSF51735">
    <property type="entry name" value="NAD(P)-binding Rossmann-fold domains"/>
    <property type="match status" value="1"/>
</dbReference>
<organism evidence="10 11">
    <name type="scientific">Paraburkholderia sejongensis</name>
    <dbReference type="NCBI Taxonomy" id="2886946"/>
    <lineage>
        <taxon>Bacteria</taxon>
        <taxon>Pseudomonadati</taxon>
        <taxon>Pseudomonadota</taxon>
        <taxon>Betaproteobacteria</taxon>
        <taxon>Burkholderiales</taxon>
        <taxon>Burkholderiaceae</taxon>
        <taxon>Paraburkholderia</taxon>
    </lineage>
</organism>
<evidence type="ECO:0000256" key="3">
    <source>
        <dbReference type="ARBA" id="ARBA00022630"/>
    </source>
</evidence>
<dbReference type="PANTHER" id="PTHR42784">
    <property type="entry name" value="PYRANOSE 2-OXIDASE"/>
    <property type="match status" value="1"/>
</dbReference>
<feature type="domain" description="Glucose-methanol-choline oxidoreductase C-terminal" evidence="9">
    <location>
        <begin position="415"/>
        <end position="540"/>
    </location>
</feature>
<dbReference type="InterPro" id="IPR001509">
    <property type="entry name" value="Epimerase_deHydtase"/>
</dbReference>
<reference evidence="10 11" key="1">
    <citation type="submission" date="2021-11" db="EMBL/GenBank/DDBJ databases">
        <authorList>
            <person name="Oh E.-T."/>
            <person name="Kim S.-B."/>
        </authorList>
    </citation>
    <scope>NUCLEOTIDE SEQUENCE [LARGE SCALE GENOMIC DNA]</scope>
    <source>
        <strain evidence="10 11">MMS20-SJTR3</strain>
    </source>
</reference>
<dbReference type="Gene3D" id="3.40.50.720">
    <property type="entry name" value="NAD(P)-binding Rossmann-like Domain"/>
    <property type="match status" value="1"/>
</dbReference>
<evidence type="ECO:0000313" key="10">
    <source>
        <dbReference type="EMBL" id="MCC8393180.1"/>
    </source>
</evidence>
<feature type="domain" description="NAD-dependent epimerase/dehydratase" evidence="8">
    <location>
        <begin position="573"/>
        <end position="732"/>
    </location>
</feature>
<comment type="cofactor">
    <cofactor evidence="1">
        <name>FAD</name>
        <dbReference type="ChEBI" id="CHEBI:57692"/>
    </cofactor>
</comment>
<keyword evidence="11" id="KW-1185">Reference proteome</keyword>
<feature type="domain" description="FAD-dependent oxidoreductase 2 FAD-binding" evidence="7">
    <location>
        <begin position="21"/>
        <end position="52"/>
    </location>
</feature>
<accession>A0ABS8JTV8</accession>
<dbReference type="Pfam" id="PF00890">
    <property type="entry name" value="FAD_binding_2"/>
    <property type="match status" value="1"/>
</dbReference>
<evidence type="ECO:0000313" key="11">
    <source>
        <dbReference type="Proteomes" id="UP001431019"/>
    </source>
</evidence>
<evidence type="ECO:0000259" key="7">
    <source>
        <dbReference type="Pfam" id="PF00890"/>
    </source>
</evidence>
<keyword evidence="5" id="KW-0560">Oxidoreductase</keyword>
<evidence type="ECO:0000256" key="4">
    <source>
        <dbReference type="ARBA" id="ARBA00022827"/>
    </source>
</evidence>
<dbReference type="InterPro" id="IPR007867">
    <property type="entry name" value="GMC_OxRtase_C"/>
</dbReference>
<feature type="region of interest" description="Disordered" evidence="6">
    <location>
        <begin position="862"/>
        <end position="888"/>
    </location>
</feature>
<feature type="region of interest" description="Disordered" evidence="6">
    <location>
        <begin position="57"/>
        <end position="76"/>
    </location>
</feature>
<evidence type="ECO:0000259" key="8">
    <source>
        <dbReference type="Pfam" id="PF01370"/>
    </source>
</evidence>
<keyword evidence="4" id="KW-0274">FAD</keyword>
<dbReference type="Pfam" id="PF01370">
    <property type="entry name" value="Epimerase"/>
    <property type="match status" value="1"/>
</dbReference>
<dbReference type="PANTHER" id="PTHR42784:SF1">
    <property type="entry name" value="PYRANOSE 2-OXIDASE"/>
    <property type="match status" value="1"/>
</dbReference>
<evidence type="ECO:0000256" key="2">
    <source>
        <dbReference type="ARBA" id="ARBA00010790"/>
    </source>
</evidence>
<evidence type="ECO:0000259" key="9">
    <source>
        <dbReference type="Pfam" id="PF05199"/>
    </source>
</evidence>
<comment type="caution">
    <text evidence="10">The sequence shown here is derived from an EMBL/GenBank/DDBJ whole genome shotgun (WGS) entry which is preliminary data.</text>
</comment>
<dbReference type="Proteomes" id="UP001431019">
    <property type="component" value="Unassembled WGS sequence"/>
</dbReference>
<evidence type="ECO:0000256" key="1">
    <source>
        <dbReference type="ARBA" id="ARBA00001974"/>
    </source>
</evidence>
<name>A0ABS8JTV8_9BURK</name>
<proteinExistence type="inferred from homology"/>
<sequence length="888" mass="96931">MSCYIDFERYSGAGIVGTAFDLLIIGSGVAGLTLARELSGQGLRLLIVESGNWDETTHEKARDATELQDDIGASGDSATARADELAQFGPIDLAQRDWVPGSGWPLDMDTLAHYCARAVRRLDGGPLLASNRIWKTTGQQVPSVIEGLDSFSPAFNQKAPSTADMTDAARLWNKFRSENHPDVTVLFNATATSIKCGDRNVTGVGVVSSVSGKNHCLLDAGYVVLAAGAVENARLLLLSRDRTGAAPGNRQDVVGRYLMDRPSVTLGSFYGPSKSRVASAFSAFTLFADRRAFIYSYGLSIKPNVQDQWRLTNMTVYATVHHGADDPVRALDRLLKGQRERRAADLLAASARPGLATTHVGRMLLEHPQAPAWLRGWLAHPTALLHPTSADRNRIRSPARKIEKVDLDVVCEQPPLPENRVTLSSHCDRFGLPKAKVTWDVGDQVRYGLSTLGSLLARELTVAGFSDFRLSPALAASDGAKIVPHNIGRFSGTTRMGVDVASSVVDPTSQVHGMNGLYVAGSSVFPTSGAANHAVMTMALSMRLADHLRERFASRRLAQFKSAFCENGSRPLVLVTGATGNLGTSIVEQLLVQGYRVRGQFHLKLPNESRVEWVHADFSKVDMVDATFDSLLNGVSAVIHLAATGPGAPDMHVTNEVNLERLVRACVRHGIEYFGHASSMVVYGSPTKRLVTESDPLINPDIPIEKQYFESGAMRDYARSKREAERVLEKYAPHLHVDVYRIAMAQRSLQRSLASGRPDRIMEMYRNNHYISPHNVAMAVVHLLQVALRGSSTNGIDAYNIADTASPSYKNFYHRVGHKALLQVPLAFDLLKGLALSRCISRRIPMALCRLDNSKLRSTGFELDSDRDSSFSIASPRHGTEDPSSCMR</sequence>
<evidence type="ECO:0000256" key="6">
    <source>
        <dbReference type="SAM" id="MobiDB-lite"/>
    </source>
</evidence>
<dbReference type="InterPro" id="IPR003953">
    <property type="entry name" value="FAD-dep_OxRdtase_2_FAD-bd"/>
</dbReference>
<keyword evidence="3" id="KW-0285">Flavoprotein</keyword>
<gene>
    <name evidence="10" type="ORF">LJ656_11315</name>
</gene>
<dbReference type="SUPFAM" id="SSF51905">
    <property type="entry name" value="FAD/NAD(P)-binding domain"/>
    <property type="match status" value="1"/>
</dbReference>
<dbReference type="InterPro" id="IPR036188">
    <property type="entry name" value="FAD/NAD-bd_sf"/>
</dbReference>
<evidence type="ECO:0000256" key="5">
    <source>
        <dbReference type="ARBA" id="ARBA00023002"/>
    </source>
</evidence>
<protein>
    <submittedName>
        <fullName evidence="10">NAD-dependent epimerase/dehydratase family protein</fullName>
    </submittedName>
</protein>